<organism evidence="1">
    <name type="scientific">marine metagenome</name>
    <dbReference type="NCBI Taxonomy" id="408172"/>
    <lineage>
        <taxon>unclassified sequences</taxon>
        <taxon>metagenomes</taxon>
        <taxon>ecological metagenomes</taxon>
    </lineage>
</organism>
<evidence type="ECO:0000313" key="1">
    <source>
        <dbReference type="EMBL" id="SVE45249.1"/>
    </source>
</evidence>
<proteinExistence type="predicted"/>
<accession>A0A383DLM8</accession>
<sequence length="98" mass="11296">MNEYVSVTVWKHSEPIDWADMQAMLTENMNDQDAQKGTTVRWFEIDENTHGSVLTYPSKEAFENHRAKIEAYRKESSEDLGITLEHKHDGVIRAEGSN</sequence>
<protein>
    <recommendedName>
        <fullName evidence="2">ABM domain-containing protein</fullName>
    </recommendedName>
</protein>
<dbReference type="AlphaFoldDB" id="A0A383DLM8"/>
<evidence type="ECO:0008006" key="2">
    <source>
        <dbReference type="Google" id="ProtNLM"/>
    </source>
</evidence>
<name>A0A383DLM8_9ZZZZ</name>
<dbReference type="EMBL" id="UINC01218287">
    <property type="protein sequence ID" value="SVE45249.1"/>
    <property type="molecule type" value="Genomic_DNA"/>
</dbReference>
<gene>
    <name evidence="1" type="ORF">METZ01_LOCUS498103</name>
</gene>
<reference evidence="1" key="1">
    <citation type="submission" date="2018-05" db="EMBL/GenBank/DDBJ databases">
        <authorList>
            <person name="Lanie J.A."/>
            <person name="Ng W.-L."/>
            <person name="Kazmierczak K.M."/>
            <person name="Andrzejewski T.M."/>
            <person name="Davidsen T.M."/>
            <person name="Wayne K.J."/>
            <person name="Tettelin H."/>
            <person name="Glass J.I."/>
            <person name="Rusch D."/>
            <person name="Podicherti R."/>
            <person name="Tsui H.-C.T."/>
            <person name="Winkler M.E."/>
        </authorList>
    </citation>
    <scope>NUCLEOTIDE SEQUENCE</scope>
</reference>